<name>A0ABT4LF16_9PROT</name>
<keyword evidence="2" id="KW-1185">Reference proteome</keyword>
<organism evidence="1 2">
    <name type="scientific">Kiloniella laminariae</name>
    <dbReference type="NCBI Taxonomy" id="454162"/>
    <lineage>
        <taxon>Bacteria</taxon>
        <taxon>Pseudomonadati</taxon>
        <taxon>Pseudomonadota</taxon>
        <taxon>Alphaproteobacteria</taxon>
        <taxon>Rhodospirillales</taxon>
        <taxon>Kiloniellaceae</taxon>
        <taxon>Kiloniella</taxon>
    </lineage>
</organism>
<proteinExistence type="predicted"/>
<accession>A0ABT4LF16</accession>
<evidence type="ECO:0000313" key="2">
    <source>
        <dbReference type="Proteomes" id="UP001069802"/>
    </source>
</evidence>
<comment type="caution">
    <text evidence="1">The sequence shown here is derived from an EMBL/GenBank/DDBJ whole genome shotgun (WGS) entry which is preliminary data.</text>
</comment>
<protein>
    <submittedName>
        <fullName evidence="1">Uncharacterized protein</fullName>
    </submittedName>
</protein>
<evidence type="ECO:0000313" key="1">
    <source>
        <dbReference type="EMBL" id="MCZ4279682.1"/>
    </source>
</evidence>
<dbReference type="EMBL" id="JAPWGY010000001">
    <property type="protein sequence ID" value="MCZ4279682.1"/>
    <property type="molecule type" value="Genomic_DNA"/>
</dbReference>
<gene>
    <name evidence="1" type="ORF">O4H49_02755</name>
</gene>
<reference evidence="1" key="1">
    <citation type="submission" date="2022-12" db="EMBL/GenBank/DDBJ databases">
        <title>Bacterial isolates from different developmental stages of Nematostella vectensis.</title>
        <authorList>
            <person name="Fraune S."/>
        </authorList>
    </citation>
    <scope>NUCLEOTIDE SEQUENCE</scope>
    <source>
        <strain evidence="1">G21630-S1</strain>
    </source>
</reference>
<dbReference type="RefSeq" id="WP_269421882.1">
    <property type="nucleotide sequence ID" value="NZ_JAPWGY010000001.1"/>
</dbReference>
<dbReference type="Proteomes" id="UP001069802">
    <property type="component" value="Unassembled WGS sequence"/>
</dbReference>
<sequence length="133" mass="14472">MDDEKNAGVFYGLASVSRQADVFSRGSLVLTYELLRGSAPQLALEVRNIVHGKALQSHSSQASQAQDELVQKRNRNSDHFRVQLSAVQVRAIVEGLAGHREKAGAGSGNAVMAQTLIEDWVVLAQKMVEELSE</sequence>